<evidence type="ECO:0000313" key="3">
    <source>
        <dbReference type="Proteomes" id="UP000051999"/>
    </source>
</evidence>
<dbReference type="AlphaFoldDB" id="A0A0R1RGY5"/>
<name>A0A0R1RGY5_9LACO</name>
<sequence>MLYAVDIGVFALVFGLSMFIGESMFPTSQMLQKIFFYICAFILGIYLIMRPRTNPGRENWRILLMLLTNWPDHGYQSFGYYEFDHILPDNAARNGVGVTAEEERDTYAD</sequence>
<organism evidence="2 3">
    <name type="scientific">Furfurilactobacillus rossiae DSM 15814</name>
    <dbReference type="NCBI Taxonomy" id="1114972"/>
    <lineage>
        <taxon>Bacteria</taxon>
        <taxon>Bacillati</taxon>
        <taxon>Bacillota</taxon>
        <taxon>Bacilli</taxon>
        <taxon>Lactobacillales</taxon>
        <taxon>Lactobacillaceae</taxon>
        <taxon>Furfurilactobacillus</taxon>
    </lineage>
</organism>
<gene>
    <name evidence="2" type="ORF">FD35_GL000729</name>
</gene>
<dbReference type="Proteomes" id="UP000051999">
    <property type="component" value="Unassembled WGS sequence"/>
</dbReference>
<keyword evidence="1" id="KW-0472">Membrane</keyword>
<dbReference type="EMBL" id="AZFF01000012">
    <property type="protein sequence ID" value="KRL54026.1"/>
    <property type="molecule type" value="Genomic_DNA"/>
</dbReference>
<reference evidence="2 3" key="1">
    <citation type="journal article" date="2015" name="Genome Announc.">
        <title>Expanding the biotechnology potential of lactobacilli through comparative genomics of 213 strains and associated genera.</title>
        <authorList>
            <person name="Sun Z."/>
            <person name="Harris H.M."/>
            <person name="McCann A."/>
            <person name="Guo C."/>
            <person name="Argimon S."/>
            <person name="Zhang W."/>
            <person name="Yang X."/>
            <person name="Jeffery I.B."/>
            <person name="Cooney J.C."/>
            <person name="Kagawa T.F."/>
            <person name="Liu W."/>
            <person name="Song Y."/>
            <person name="Salvetti E."/>
            <person name="Wrobel A."/>
            <person name="Rasinkangas P."/>
            <person name="Parkhill J."/>
            <person name="Rea M.C."/>
            <person name="O'Sullivan O."/>
            <person name="Ritari J."/>
            <person name="Douillard F.P."/>
            <person name="Paul Ross R."/>
            <person name="Yang R."/>
            <person name="Briner A.E."/>
            <person name="Felis G.E."/>
            <person name="de Vos W.M."/>
            <person name="Barrangou R."/>
            <person name="Klaenhammer T.R."/>
            <person name="Caufield P.W."/>
            <person name="Cui Y."/>
            <person name="Zhang H."/>
            <person name="O'Toole P.W."/>
        </authorList>
    </citation>
    <scope>NUCLEOTIDE SEQUENCE [LARGE SCALE GENOMIC DNA]</scope>
    <source>
        <strain evidence="2 3">DSM 15814</strain>
    </source>
</reference>
<evidence type="ECO:0000313" key="2">
    <source>
        <dbReference type="EMBL" id="KRL54026.1"/>
    </source>
</evidence>
<evidence type="ECO:0000256" key="1">
    <source>
        <dbReference type="SAM" id="Phobius"/>
    </source>
</evidence>
<keyword evidence="1" id="KW-0812">Transmembrane</keyword>
<accession>A0A0R1RGY5</accession>
<dbReference type="PATRIC" id="fig|1114972.6.peg.730"/>
<dbReference type="STRING" id="1114972.FD35_GL000729"/>
<keyword evidence="1" id="KW-1133">Transmembrane helix</keyword>
<keyword evidence="3" id="KW-1185">Reference proteome</keyword>
<proteinExistence type="predicted"/>
<feature type="transmembrane region" description="Helical" evidence="1">
    <location>
        <begin position="31"/>
        <end position="49"/>
    </location>
</feature>
<protein>
    <submittedName>
        <fullName evidence="2">Uncharacterized protein</fullName>
    </submittedName>
</protein>
<comment type="caution">
    <text evidence="2">The sequence shown here is derived from an EMBL/GenBank/DDBJ whole genome shotgun (WGS) entry which is preliminary data.</text>
</comment>
<feature type="transmembrane region" description="Helical" evidence="1">
    <location>
        <begin position="7"/>
        <end position="25"/>
    </location>
</feature>